<evidence type="ECO:0000256" key="2">
    <source>
        <dbReference type="SAM" id="MobiDB-lite"/>
    </source>
</evidence>
<dbReference type="InterPro" id="IPR006121">
    <property type="entry name" value="HMA_dom"/>
</dbReference>
<evidence type="ECO:0000313" key="4">
    <source>
        <dbReference type="EMBL" id="RAL51613.1"/>
    </source>
</evidence>
<comment type="caution">
    <text evidence="4">The sequence shown here is derived from an EMBL/GenBank/DDBJ whole genome shotgun (WGS) entry which is preliminary data.</text>
</comment>
<dbReference type="InterPro" id="IPR042885">
    <property type="entry name" value="HIPP47/16"/>
</dbReference>
<feature type="region of interest" description="Disordered" evidence="2">
    <location>
        <begin position="78"/>
        <end position="106"/>
    </location>
</feature>
<evidence type="ECO:0000259" key="3">
    <source>
        <dbReference type="PROSITE" id="PS50846"/>
    </source>
</evidence>
<sequence>MGKQKAVISVILKDEKARTKAFKIAVCQPGVVAASIQVEKGQIEVVGEFDAVVLATTLRKKLGHADLLTVAPVVEKKDEAPKANKPADAAKEEPPKTQTVTISNPLTYYPPPSNTILYPPYPVPHYYNEDAGCSVM</sequence>
<accession>A0A328E589</accession>
<dbReference type="PANTHER" id="PTHR46932">
    <property type="entry name" value="HEAVY METAL-ASSOCIATED ISOPRENYLATED PLANT PROTEIN 47"/>
    <property type="match status" value="1"/>
</dbReference>
<gene>
    <name evidence="4" type="ORF">DM860_018153</name>
</gene>
<keyword evidence="5" id="KW-1185">Reference proteome</keyword>
<dbReference type="AlphaFoldDB" id="A0A328E589"/>
<dbReference type="GO" id="GO:0009626">
    <property type="term" value="P:plant-type hypersensitive response"/>
    <property type="evidence" value="ECO:0007669"/>
    <property type="project" value="UniProtKB-KW"/>
</dbReference>
<dbReference type="EMBL" id="NQVE01000047">
    <property type="protein sequence ID" value="RAL51613.1"/>
    <property type="molecule type" value="Genomic_DNA"/>
</dbReference>
<dbReference type="PANTHER" id="PTHR46932:SF12">
    <property type="entry name" value="HEAVY METAL-ASSOCIATED ISOPRENYLATED PLANT PROTEIN 47"/>
    <property type="match status" value="1"/>
</dbReference>
<feature type="compositionally biased region" description="Polar residues" evidence="2">
    <location>
        <begin position="97"/>
        <end position="106"/>
    </location>
</feature>
<dbReference type="GO" id="GO:0046872">
    <property type="term" value="F:metal ion binding"/>
    <property type="evidence" value="ECO:0007669"/>
    <property type="project" value="InterPro"/>
</dbReference>
<feature type="domain" description="HMA" evidence="3">
    <location>
        <begin position="3"/>
        <end position="70"/>
    </location>
</feature>
<reference evidence="4 5" key="1">
    <citation type="submission" date="2018-06" db="EMBL/GenBank/DDBJ databases">
        <title>The Genome of Cuscuta australis (Dodder) Provides Insight into the Evolution of Plant Parasitism.</title>
        <authorList>
            <person name="Liu H."/>
        </authorList>
    </citation>
    <scope>NUCLEOTIDE SEQUENCE [LARGE SCALE GENOMIC DNA]</scope>
    <source>
        <strain evidence="5">cv. Yunnan</strain>
        <tissue evidence="4">Vines</tissue>
    </source>
</reference>
<proteinExistence type="predicted"/>
<organism evidence="4 5">
    <name type="scientific">Cuscuta australis</name>
    <dbReference type="NCBI Taxonomy" id="267555"/>
    <lineage>
        <taxon>Eukaryota</taxon>
        <taxon>Viridiplantae</taxon>
        <taxon>Streptophyta</taxon>
        <taxon>Embryophyta</taxon>
        <taxon>Tracheophyta</taxon>
        <taxon>Spermatophyta</taxon>
        <taxon>Magnoliopsida</taxon>
        <taxon>eudicotyledons</taxon>
        <taxon>Gunneridae</taxon>
        <taxon>Pentapetalae</taxon>
        <taxon>asterids</taxon>
        <taxon>lamiids</taxon>
        <taxon>Solanales</taxon>
        <taxon>Convolvulaceae</taxon>
        <taxon>Cuscuteae</taxon>
        <taxon>Cuscuta</taxon>
        <taxon>Cuscuta subgen. Grammica</taxon>
        <taxon>Cuscuta sect. Cleistogrammica</taxon>
    </lineage>
</organism>
<dbReference type="Gene3D" id="3.30.70.100">
    <property type="match status" value="1"/>
</dbReference>
<name>A0A328E589_9ASTE</name>
<protein>
    <recommendedName>
        <fullName evidence="3">HMA domain-containing protein</fullName>
    </recommendedName>
</protein>
<dbReference type="Proteomes" id="UP000249390">
    <property type="component" value="Unassembled WGS sequence"/>
</dbReference>
<dbReference type="PROSITE" id="PS50846">
    <property type="entry name" value="HMA_2"/>
    <property type="match status" value="1"/>
</dbReference>
<comment type="subcellular location">
    <subcellularLocation>
        <location evidence="1">Membrane</location>
        <topology evidence="1">Peripheral membrane protein</topology>
    </subcellularLocation>
</comment>
<dbReference type="GO" id="GO:0016020">
    <property type="term" value="C:membrane"/>
    <property type="evidence" value="ECO:0007669"/>
    <property type="project" value="UniProtKB-SubCell"/>
</dbReference>
<evidence type="ECO:0000256" key="1">
    <source>
        <dbReference type="ARBA" id="ARBA00004170"/>
    </source>
</evidence>
<evidence type="ECO:0000313" key="5">
    <source>
        <dbReference type="Proteomes" id="UP000249390"/>
    </source>
</evidence>